<gene>
    <name evidence="2" type="ORF">DFH07DRAFT_775286</name>
</gene>
<sequence length="205" mass="23226">MHFQNYRLLTRESRLPLLEASMYRAGKLLPNEFRDLCHFESPSILCKSQSILDPERGSAQDVDISIAPIVHWERTFGKECGHGWSSYTCTTTALQVPDRDRDKVFENAQYMRLLHPADPASLAEIVIPRRAETVSFWSTIPTFFYETEYKSVPFKNVLLAKGAIAVLVKTILGMNVALYYTMPHLLYTAMSEALGAGLLRVIVLP</sequence>
<evidence type="ECO:0000313" key="3">
    <source>
        <dbReference type="Proteomes" id="UP001215280"/>
    </source>
</evidence>
<evidence type="ECO:0000313" key="2">
    <source>
        <dbReference type="EMBL" id="KAJ7749787.1"/>
    </source>
</evidence>
<evidence type="ECO:0000256" key="1">
    <source>
        <dbReference type="SAM" id="Phobius"/>
    </source>
</evidence>
<proteinExistence type="predicted"/>
<comment type="caution">
    <text evidence="2">The sequence shown here is derived from an EMBL/GenBank/DDBJ whole genome shotgun (WGS) entry which is preliminary data.</text>
</comment>
<dbReference type="AlphaFoldDB" id="A0AAD7IV34"/>
<dbReference type="EMBL" id="JARJLG010000084">
    <property type="protein sequence ID" value="KAJ7749787.1"/>
    <property type="molecule type" value="Genomic_DNA"/>
</dbReference>
<keyword evidence="1" id="KW-1133">Transmembrane helix</keyword>
<keyword evidence="3" id="KW-1185">Reference proteome</keyword>
<dbReference type="Proteomes" id="UP001215280">
    <property type="component" value="Unassembled WGS sequence"/>
</dbReference>
<reference evidence="2" key="1">
    <citation type="submission" date="2023-03" db="EMBL/GenBank/DDBJ databases">
        <title>Massive genome expansion in bonnet fungi (Mycena s.s.) driven by repeated elements and novel gene families across ecological guilds.</title>
        <authorList>
            <consortium name="Lawrence Berkeley National Laboratory"/>
            <person name="Harder C.B."/>
            <person name="Miyauchi S."/>
            <person name="Viragh M."/>
            <person name="Kuo A."/>
            <person name="Thoen E."/>
            <person name="Andreopoulos B."/>
            <person name="Lu D."/>
            <person name="Skrede I."/>
            <person name="Drula E."/>
            <person name="Henrissat B."/>
            <person name="Morin E."/>
            <person name="Kohler A."/>
            <person name="Barry K."/>
            <person name="LaButti K."/>
            <person name="Morin E."/>
            <person name="Salamov A."/>
            <person name="Lipzen A."/>
            <person name="Mereny Z."/>
            <person name="Hegedus B."/>
            <person name="Baldrian P."/>
            <person name="Stursova M."/>
            <person name="Weitz H."/>
            <person name="Taylor A."/>
            <person name="Grigoriev I.V."/>
            <person name="Nagy L.G."/>
            <person name="Martin F."/>
            <person name="Kauserud H."/>
        </authorList>
    </citation>
    <scope>NUCLEOTIDE SEQUENCE</scope>
    <source>
        <strain evidence="2">CBHHK188m</strain>
    </source>
</reference>
<protein>
    <submittedName>
        <fullName evidence="2">Uncharacterized protein</fullName>
    </submittedName>
</protein>
<keyword evidence="1" id="KW-0472">Membrane</keyword>
<name>A0AAD7IV34_9AGAR</name>
<organism evidence="2 3">
    <name type="scientific">Mycena maculata</name>
    <dbReference type="NCBI Taxonomy" id="230809"/>
    <lineage>
        <taxon>Eukaryota</taxon>
        <taxon>Fungi</taxon>
        <taxon>Dikarya</taxon>
        <taxon>Basidiomycota</taxon>
        <taxon>Agaricomycotina</taxon>
        <taxon>Agaricomycetes</taxon>
        <taxon>Agaricomycetidae</taxon>
        <taxon>Agaricales</taxon>
        <taxon>Marasmiineae</taxon>
        <taxon>Mycenaceae</taxon>
        <taxon>Mycena</taxon>
    </lineage>
</organism>
<feature type="transmembrane region" description="Helical" evidence="1">
    <location>
        <begin position="158"/>
        <end position="179"/>
    </location>
</feature>
<accession>A0AAD7IV34</accession>
<keyword evidence="1" id="KW-0812">Transmembrane</keyword>